<accession>A0A7W6B8H6</accession>
<dbReference type="EMBL" id="JACIDG010000011">
    <property type="protein sequence ID" value="MBB3917051.1"/>
    <property type="molecule type" value="Genomic_DNA"/>
</dbReference>
<dbReference type="Proteomes" id="UP000545490">
    <property type="component" value="Unassembled WGS sequence"/>
</dbReference>
<dbReference type="InterPro" id="IPR003615">
    <property type="entry name" value="HNH_nuc"/>
</dbReference>
<evidence type="ECO:0000313" key="4">
    <source>
        <dbReference type="EMBL" id="RUM10568.1"/>
    </source>
</evidence>
<proteinExistence type="predicted"/>
<feature type="domain" description="HNH nuclease" evidence="2">
    <location>
        <begin position="200"/>
        <end position="248"/>
    </location>
</feature>
<dbReference type="AlphaFoldDB" id="A0A7W6B8H6"/>
<gene>
    <name evidence="4" type="ORF">EFB14_22790</name>
    <name evidence="3" type="ORF">GGQ65_004361</name>
</gene>
<sequence>MFAIANTDLEWFDRLRAHPVPQVINFWTPTPWGLQGLSPDDRFYFMLKAPVRKIGGYGLFVSYTESTASAAWDLYGTANGVDSRERLIARIKNFASKRSTAAIASDPVIGCISLRAAVFLQENEFVSPYSVGHSFPKEVVKYKYFSAPDMLAPALGVSPASTSPFALVTGVGKRQIVSRKERKGQSQFRQMVLANYGYRCSITSEAIPEVLEASHIQPYIDARSDHPQNGLCLRADLHHLFDGGMITIGADMRLQVSSRLVGSSYEGLGGQRVRLPSAPADHPSPTALHFHRTDVYR</sequence>
<keyword evidence="3" id="KW-0378">Hydrolase</keyword>
<organism evidence="3 6">
    <name type="scientific">Rhizobium fabae</name>
    <dbReference type="NCBI Taxonomy" id="573179"/>
    <lineage>
        <taxon>Bacteria</taxon>
        <taxon>Pseudomonadati</taxon>
        <taxon>Pseudomonadota</taxon>
        <taxon>Alphaproteobacteria</taxon>
        <taxon>Hyphomicrobiales</taxon>
        <taxon>Rhizobiaceae</taxon>
        <taxon>Rhizobium/Agrobacterium group</taxon>
        <taxon>Rhizobium</taxon>
    </lineage>
</organism>
<dbReference type="RefSeq" id="WP_126828974.1">
    <property type="nucleotide sequence ID" value="NZ_JACIDG010000011.1"/>
</dbReference>
<feature type="region of interest" description="Disordered" evidence="1">
    <location>
        <begin position="276"/>
        <end position="297"/>
    </location>
</feature>
<keyword evidence="5" id="KW-1185">Reference proteome</keyword>
<evidence type="ECO:0000256" key="1">
    <source>
        <dbReference type="SAM" id="MobiDB-lite"/>
    </source>
</evidence>
<evidence type="ECO:0000313" key="3">
    <source>
        <dbReference type="EMBL" id="MBB3917051.1"/>
    </source>
</evidence>
<reference evidence="3 6" key="2">
    <citation type="submission" date="2020-08" db="EMBL/GenBank/DDBJ databases">
        <title>Genomic Encyclopedia of Type Strains, Phase IV (KMG-IV): sequencing the most valuable type-strain genomes for metagenomic binning, comparative biology and taxonomic classification.</title>
        <authorList>
            <person name="Goeker M."/>
        </authorList>
    </citation>
    <scope>NUCLEOTIDE SEQUENCE [LARGE SCALE GENOMIC DNA]</scope>
    <source>
        <strain evidence="3 6">DSM 19331</strain>
    </source>
</reference>
<dbReference type="Pfam" id="PF13391">
    <property type="entry name" value="HNH_2"/>
    <property type="match status" value="1"/>
</dbReference>
<dbReference type="GO" id="GO:0004519">
    <property type="term" value="F:endonuclease activity"/>
    <property type="evidence" value="ECO:0007669"/>
    <property type="project" value="UniProtKB-KW"/>
</dbReference>
<dbReference type="Proteomes" id="UP000272004">
    <property type="component" value="Unassembled WGS sequence"/>
</dbReference>
<comment type="caution">
    <text evidence="3">The sequence shown here is derived from an EMBL/GenBank/DDBJ whole genome shotgun (WGS) entry which is preliminary data.</text>
</comment>
<keyword evidence="3" id="KW-0255">Endonuclease</keyword>
<dbReference type="EMBL" id="RJJU01000012">
    <property type="protein sequence ID" value="RUM10568.1"/>
    <property type="molecule type" value="Genomic_DNA"/>
</dbReference>
<protein>
    <submittedName>
        <fullName evidence="4">HNH endonuclease</fullName>
    </submittedName>
    <submittedName>
        <fullName evidence="3">Putative restriction endonuclease</fullName>
    </submittedName>
</protein>
<evidence type="ECO:0000313" key="6">
    <source>
        <dbReference type="Proteomes" id="UP000545490"/>
    </source>
</evidence>
<reference evidence="4 5" key="1">
    <citation type="submission" date="2018-11" db="EMBL/GenBank/DDBJ databases">
        <authorList>
            <person name="Huo Y."/>
        </authorList>
    </citation>
    <scope>NUCLEOTIDE SEQUENCE [LARGE SCALE GENOMIC DNA]</scope>
    <source>
        <strain evidence="4 5">CCBAU 33202</strain>
    </source>
</reference>
<name>A0A7W6B8H6_9HYPH</name>
<keyword evidence="3" id="KW-0540">Nuclease</keyword>
<evidence type="ECO:0000313" key="5">
    <source>
        <dbReference type="Proteomes" id="UP000272004"/>
    </source>
</evidence>
<evidence type="ECO:0000259" key="2">
    <source>
        <dbReference type="Pfam" id="PF13391"/>
    </source>
</evidence>